<dbReference type="SUPFAM" id="SSF53335">
    <property type="entry name" value="S-adenosyl-L-methionine-dependent methyltransferases"/>
    <property type="match status" value="1"/>
</dbReference>
<organism evidence="2 3">
    <name type="scientific">Candidatus Ornithospirochaeta avicola</name>
    <dbReference type="NCBI Taxonomy" id="2840896"/>
    <lineage>
        <taxon>Bacteria</taxon>
        <taxon>Pseudomonadati</taxon>
        <taxon>Spirochaetota</taxon>
        <taxon>Spirochaetia</taxon>
        <taxon>Spirochaetales</taxon>
        <taxon>Spirochaetaceae</taxon>
        <taxon>Spirochaetaceae incertae sedis</taxon>
        <taxon>Candidatus Ornithospirochaeta</taxon>
    </lineage>
</organism>
<evidence type="ECO:0000313" key="2">
    <source>
        <dbReference type="EMBL" id="HIV99367.1"/>
    </source>
</evidence>
<evidence type="ECO:0000259" key="1">
    <source>
        <dbReference type="Pfam" id="PF13649"/>
    </source>
</evidence>
<dbReference type="Proteomes" id="UP000823936">
    <property type="component" value="Unassembled WGS sequence"/>
</dbReference>
<sequence>MTTAVYDTNAGEFISSWLTADMSREYSIFENLVKPGAKILDGGCGSGRDTLYFLQKGYDVSAFDPSEEMIKYASDFTGIKIKNLKWEDLDEKEKYDAVWASATLYHVARIDMPAVFARISNALKSKGILFASFRDRPDDFKEVETGRVLTSFDKDTFSHFLSSINLFDIIELEERIDSRKGKEDEKWLFAFLRKKL</sequence>
<dbReference type="Gene3D" id="3.40.50.150">
    <property type="entry name" value="Vaccinia Virus protein VP39"/>
    <property type="match status" value="1"/>
</dbReference>
<keyword evidence="2" id="KW-0489">Methyltransferase</keyword>
<dbReference type="PANTHER" id="PTHR43667:SF2">
    <property type="entry name" value="FATTY ACID C-METHYL TRANSFERASE"/>
    <property type="match status" value="1"/>
</dbReference>
<reference evidence="2" key="2">
    <citation type="submission" date="2021-04" db="EMBL/GenBank/DDBJ databases">
        <authorList>
            <person name="Gilroy R."/>
        </authorList>
    </citation>
    <scope>NUCLEOTIDE SEQUENCE</scope>
    <source>
        <strain evidence="2">Gambia11-129</strain>
    </source>
</reference>
<proteinExistence type="predicted"/>
<dbReference type="GO" id="GO:0032259">
    <property type="term" value="P:methylation"/>
    <property type="evidence" value="ECO:0007669"/>
    <property type="project" value="UniProtKB-KW"/>
</dbReference>
<dbReference type="InterPro" id="IPR041698">
    <property type="entry name" value="Methyltransf_25"/>
</dbReference>
<protein>
    <submittedName>
        <fullName evidence="2">Class I SAM-dependent methyltransferase</fullName>
    </submittedName>
</protein>
<dbReference type="InterPro" id="IPR050723">
    <property type="entry name" value="CFA/CMAS"/>
</dbReference>
<dbReference type="PANTHER" id="PTHR43667">
    <property type="entry name" value="CYCLOPROPANE-FATTY-ACYL-PHOSPHOLIPID SYNTHASE"/>
    <property type="match status" value="1"/>
</dbReference>
<dbReference type="Pfam" id="PF13649">
    <property type="entry name" value="Methyltransf_25"/>
    <property type="match status" value="1"/>
</dbReference>
<dbReference type="GO" id="GO:0008168">
    <property type="term" value="F:methyltransferase activity"/>
    <property type="evidence" value="ECO:0007669"/>
    <property type="project" value="UniProtKB-KW"/>
</dbReference>
<gene>
    <name evidence="2" type="ORF">IAB12_06295</name>
</gene>
<accession>A0A9D1PVJ8</accession>
<evidence type="ECO:0000313" key="3">
    <source>
        <dbReference type="Proteomes" id="UP000823936"/>
    </source>
</evidence>
<dbReference type="AlphaFoldDB" id="A0A9D1PVJ8"/>
<keyword evidence="2" id="KW-0808">Transferase</keyword>
<dbReference type="CDD" id="cd02440">
    <property type="entry name" value="AdoMet_MTases"/>
    <property type="match status" value="1"/>
</dbReference>
<dbReference type="InterPro" id="IPR029063">
    <property type="entry name" value="SAM-dependent_MTases_sf"/>
</dbReference>
<reference evidence="2" key="1">
    <citation type="journal article" date="2021" name="PeerJ">
        <title>Extensive microbial diversity within the chicken gut microbiome revealed by metagenomics and culture.</title>
        <authorList>
            <person name="Gilroy R."/>
            <person name="Ravi A."/>
            <person name="Getino M."/>
            <person name="Pursley I."/>
            <person name="Horton D.L."/>
            <person name="Alikhan N.F."/>
            <person name="Baker D."/>
            <person name="Gharbi K."/>
            <person name="Hall N."/>
            <person name="Watson M."/>
            <person name="Adriaenssens E.M."/>
            <person name="Foster-Nyarko E."/>
            <person name="Jarju S."/>
            <person name="Secka A."/>
            <person name="Antonio M."/>
            <person name="Oren A."/>
            <person name="Chaudhuri R.R."/>
            <person name="La Ragione R."/>
            <person name="Hildebrand F."/>
            <person name="Pallen M.J."/>
        </authorList>
    </citation>
    <scope>NUCLEOTIDE SEQUENCE</scope>
    <source>
        <strain evidence="2">Gambia11-129</strain>
    </source>
</reference>
<feature type="domain" description="Methyltransferase" evidence="1">
    <location>
        <begin position="39"/>
        <end position="127"/>
    </location>
</feature>
<name>A0A9D1PVJ8_9SPIO</name>
<comment type="caution">
    <text evidence="2">The sequence shown here is derived from an EMBL/GenBank/DDBJ whole genome shotgun (WGS) entry which is preliminary data.</text>
</comment>
<dbReference type="EMBL" id="DXHU01000023">
    <property type="protein sequence ID" value="HIV99367.1"/>
    <property type="molecule type" value="Genomic_DNA"/>
</dbReference>